<dbReference type="EMBL" id="REFZ01000004">
    <property type="protein sequence ID" value="RQH01468.1"/>
    <property type="molecule type" value="Genomic_DNA"/>
</dbReference>
<dbReference type="Proteomes" id="UP000281431">
    <property type="component" value="Unassembled WGS sequence"/>
</dbReference>
<feature type="transmembrane region" description="Helical" evidence="1">
    <location>
        <begin position="43"/>
        <end position="65"/>
    </location>
</feature>
<dbReference type="OrthoDB" id="157322at2157"/>
<keyword evidence="1" id="KW-0812">Transmembrane</keyword>
<accession>A0A3N6MF16</accession>
<keyword evidence="1" id="KW-0472">Membrane</keyword>
<reference evidence="2 3" key="1">
    <citation type="submission" date="2018-10" db="EMBL/GenBank/DDBJ databases">
        <title>Natrarchaeobius chitinivorans gen. nov., sp. nov., and Natrarchaeobius haloalkaliphilus sp. nov., alkaliphilic, chitin-utilizing haloarchaea from hypersaline alkaline lakes.</title>
        <authorList>
            <person name="Sorokin D.Y."/>
            <person name="Elcheninov A.G."/>
            <person name="Kostrikina N.A."/>
            <person name="Bale N.J."/>
            <person name="Sinninghe Damste J.S."/>
            <person name="Khijniak T.V."/>
            <person name="Kublanov I.V."/>
            <person name="Toshchakov S.V."/>
        </authorList>
    </citation>
    <scope>NUCLEOTIDE SEQUENCE [LARGE SCALE GENOMIC DNA]</scope>
    <source>
        <strain evidence="2 3">AArcht7</strain>
    </source>
</reference>
<keyword evidence="3" id="KW-1185">Reference proteome</keyword>
<organism evidence="2 3">
    <name type="scientific">Natrarchaeobius chitinivorans</name>
    <dbReference type="NCBI Taxonomy" id="1679083"/>
    <lineage>
        <taxon>Archaea</taxon>
        <taxon>Methanobacteriati</taxon>
        <taxon>Methanobacteriota</taxon>
        <taxon>Stenosarchaea group</taxon>
        <taxon>Halobacteria</taxon>
        <taxon>Halobacteriales</taxon>
        <taxon>Natrialbaceae</taxon>
        <taxon>Natrarchaeobius</taxon>
    </lineage>
</organism>
<evidence type="ECO:0000256" key="1">
    <source>
        <dbReference type="SAM" id="Phobius"/>
    </source>
</evidence>
<sequence>MTEEVPVNRSDLVALVVVSVIGGIVLASWLLPPQLSPEYLNAIMVASVMLAFFLFIPVMGIRLFLDDRRDGG</sequence>
<dbReference type="AlphaFoldDB" id="A0A3N6MF16"/>
<protein>
    <submittedName>
        <fullName evidence="2">Uncharacterized protein</fullName>
    </submittedName>
</protein>
<feature type="transmembrane region" description="Helical" evidence="1">
    <location>
        <begin position="12"/>
        <end position="31"/>
    </location>
</feature>
<gene>
    <name evidence="2" type="ORF">EA472_08525</name>
</gene>
<name>A0A3N6MF16_NATCH</name>
<comment type="caution">
    <text evidence="2">The sequence shown here is derived from an EMBL/GenBank/DDBJ whole genome shotgun (WGS) entry which is preliminary data.</text>
</comment>
<keyword evidence="1" id="KW-1133">Transmembrane helix</keyword>
<proteinExistence type="predicted"/>
<evidence type="ECO:0000313" key="2">
    <source>
        <dbReference type="EMBL" id="RQH01468.1"/>
    </source>
</evidence>
<evidence type="ECO:0000313" key="3">
    <source>
        <dbReference type="Proteomes" id="UP000281431"/>
    </source>
</evidence>